<sequence>MLIDAHIHLDQYNEHDIPTLLEEAEHVIAVSMNLPSCEKTLKLSKAYTKVKAAFGFHPEQPLPSDAEEEALFKWIRQHSHEMVAIGEVGLPYYLRQEKAIDVRPYVALLERFIVLAKELNKPIVLHAVYEDAAIVCDLLEKHQVTKAHFHWFKGDEEVIDRMISNGYFISVTPDCTYETEIQQLIKKYPIELMMVETDGPWPFEGPFENKRTSPWMMDHSVEVIASIKGLTTQEAARIITRNTTIFYNL</sequence>
<dbReference type="CDD" id="cd01310">
    <property type="entry name" value="TatD_DNAse"/>
    <property type="match status" value="1"/>
</dbReference>
<dbReference type="EMBL" id="LFXJ01000005">
    <property type="protein sequence ID" value="KMY32114.1"/>
    <property type="molecule type" value="Genomic_DNA"/>
</dbReference>
<dbReference type="GO" id="GO:0046872">
    <property type="term" value="F:metal ion binding"/>
    <property type="evidence" value="ECO:0007669"/>
    <property type="project" value="UniProtKB-KW"/>
</dbReference>
<comment type="similarity">
    <text evidence="1">Belongs to the metallo-dependent hydrolases superfamily. TatD-type hydrolase family.</text>
</comment>
<dbReference type="InterPro" id="IPR032466">
    <property type="entry name" value="Metal_Hydrolase"/>
</dbReference>
<feature type="binding site" evidence="4">
    <location>
        <position position="198"/>
    </location>
    <ligand>
        <name>a divalent metal cation</name>
        <dbReference type="ChEBI" id="CHEBI:60240"/>
        <label>1</label>
    </ligand>
</feature>
<keyword evidence="2 4" id="KW-0479">Metal-binding</keyword>
<dbReference type="PATRIC" id="fig|582475.4.peg.1148"/>
<comment type="caution">
    <text evidence="5">The sequence shown here is derived from an EMBL/GenBank/DDBJ whole genome shotgun (WGS) entry which is preliminary data.</text>
</comment>
<evidence type="ECO:0000256" key="1">
    <source>
        <dbReference type="ARBA" id="ARBA00009275"/>
    </source>
</evidence>
<feature type="binding site" evidence="4">
    <location>
        <position position="150"/>
    </location>
    <ligand>
        <name>a divalent metal cation</name>
        <dbReference type="ChEBI" id="CHEBI:60240"/>
        <label>2</label>
    </ligand>
</feature>
<dbReference type="PANTHER" id="PTHR46317:SF1">
    <property type="entry name" value="HYDROLASE, TATD FAMILY"/>
    <property type="match status" value="1"/>
</dbReference>
<dbReference type="InterPro" id="IPR001130">
    <property type="entry name" value="TatD-like"/>
</dbReference>
<proteinExistence type="inferred from homology"/>
<dbReference type="PIRSF" id="PIRSF005902">
    <property type="entry name" value="DNase_TatD"/>
    <property type="match status" value="1"/>
</dbReference>
<gene>
    <name evidence="5" type="ORF">ACZ11_08115</name>
</gene>
<name>A0A0K9FC17_9BACI</name>
<reference evidence="6" key="1">
    <citation type="submission" date="2015-07" db="EMBL/GenBank/DDBJ databases">
        <authorList>
            <consortium name="Consortium for Microbial Forensics and Genomics (microFORGE)"/>
            <person name="Knight B.M."/>
            <person name="Roberts D.P."/>
            <person name="Lin D."/>
            <person name="Hari K."/>
            <person name="Fletcher J."/>
            <person name="Melcher U."/>
            <person name="Blagden T."/>
            <person name="Winegar R.A."/>
        </authorList>
    </citation>
    <scope>NUCLEOTIDE SEQUENCE [LARGE SCALE GENOMIC DNA]</scope>
    <source>
        <strain evidence="6">DSM 23493</strain>
    </source>
</reference>
<evidence type="ECO:0000313" key="5">
    <source>
        <dbReference type="EMBL" id="KMY32114.1"/>
    </source>
</evidence>
<feature type="binding site" evidence="4">
    <location>
        <position position="126"/>
    </location>
    <ligand>
        <name>a divalent metal cation</name>
        <dbReference type="ChEBI" id="CHEBI:60240"/>
        <label>2</label>
    </ligand>
</feature>
<dbReference type="GeneID" id="96598228"/>
<dbReference type="GO" id="GO:0016788">
    <property type="term" value="F:hydrolase activity, acting on ester bonds"/>
    <property type="evidence" value="ECO:0007669"/>
    <property type="project" value="InterPro"/>
</dbReference>
<dbReference type="SUPFAM" id="SSF51556">
    <property type="entry name" value="Metallo-dependent hydrolases"/>
    <property type="match status" value="1"/>
</dbReference>
<organism evidence="5 6">
    <name type="scientific">Lysinibacillus xylanilyticus</name>
    <dbReference type="NCBI Taxonomy" id="582475"/>
    <lineage>
        <taxon>Bacteria</taxon>
        <taxon>Bacillati</taxon>
        <taxon>Bacillota</taxon>
        <taxon>Bacilli</taxon>
        <taxon>Bacillales</taxon>
        <taxon>Bacillaceae</taxon>
        <taxon>Lysinibacillus</taxon>
    </lineage>
</organism>
<accession>A0A0K9FC17</accession>
<evidence type="ECO:0000313" key="6">
    <source>
        <dbReference type="Proteomes" id="UP000037326"/>
    </source>
</evidence>
<feature type="binding site" evidence="4">
    <location>
        <position position="6"/>
    </location>
    <ligand>
        <name>a divalent metal cation</name>
        <dbReference type="ChEBI" id="CHEBI:60240"/>
        <label>1</label>
    </ligand>
</feature>
<dbReference type="PROSITE" id="PS01137">
    <property type="entry name" value="TATD_1"/>
    <property type="match status" value="1"/>
</dbReference>
<feature type="binding site" evidence="4">
    <location>
        <position position="8"/>
    </location>
    <ligand>
        <name>a divalent metal cation</name>
        <dbReference type="ChEBI" id="CHEBI:60240"/>
        <label>1</label>
    </ligand>
</feature>
<protein>
    <submittedName>
        <fullName evidence="5">DNAase</fullName>
    </submittedName>
</protein>
<dbReference type="Gene3D" id="3.20.20.140">
    <property type="entry name" value="Metal-dependent hydrolases"/>
    <property type="match status" value="1"/>
</dbReference>
<feature type="binding site" evidence="4">
    <location>
        <position position="87"/>
    </location>
    <ligand>
        <name>a divalent metal cation</name>
        <dbReference type="ChEBI" id="CHEBI:60240"/>
        <label>1</label>
    </ligand>
</feature>
<dbReference type="Proteomes" id="UP000037326">
    <property type="component" value="Unassembled WGS sequence"/>
</dbReference>
<evidence type="ECO:0000256" key="2">
    <source>
        <dbReference type="ARBA" id="ARBA00022723"/>
    </source>
</evidence>
<dbReference type="Pfam" id="PF01026">
    <property type="entry name" value="TatD_DNase"/>
    <property type="match status" value="1"/>
</dbReference>
<dbReference type="PANTHER" id="PTHR46317">
    <property type="entry name" value="HYDROLASE OF PHP SUPERFAMILY-RELATED PROTEIN"/>
    <property type="match status" value="1"/>
</dbReference>
<keyword evidence="3" id="KW-0378">Hydrolase</keyword>
<evidence type="ECO:0000256" key="4">
    <source>
        <dbReference type="PIRSR" id="PIRSR005902-1"/>
    </source>
</evidence>
<evidence type="ECO:0000256" key="3">
    <source>
        <dbReference type="ARBA" id="ARBA00022801"/>
    </source>
</evidence>
<dbReference type="InterPro" id="IPR018228">
    <property type="entry name" value="DNase_TatD-rel_CS"/>
</dbReference>
<dbReference type="AlphaFoldDB" id="A0A0K9FC17"/>
<dbReference type="OrthoDB" id="9775608at2"/>
<dbReference type="RefSeq" id="WP_049665179.1">
    <property type="nucleotide sequence ID" value="NZ_LFXJ01000005.1"/>
</dbReference>